<feature type="transmembrane region" description="Helical" evidence="7">
    <location>
        <begin position="328"/>
        <end position="347"/>
    </location>
</feature>
<evidence type="ECO:0000256" key="7">
    <source>
        <dbReference type="SAM" id="Phobius"/>
    </source>
</evidence>
<evidence type="ECO:0000256" key="4">
    <source>
        <dbReference type="ARBA" id="ARBA00022692"/>
    </source>
</evidence>
<feature type="transmembrane region" description="Helical" evidence="7">
    <location>
        <begin position="104"/>
        <end position="130"/>
    </location>
</feature>
<feature type="transmembrane region" description="Helical" evidence="7">
    <location>
        <begin position="63"/>
        <end position="83"/>
    </location>
</feature>
<dbReference type="EMBL" id="CP159510">
    <property type="protein sequence ID" value="XCJ16349.1"/>
    <property type="molecule type" value="Genomic_DNA"/>
</dbReference>
<evidence type="ECO:0000256" key="1">
    <source>
        <dbReference type="ARBA" id="ARBA00004651"/>
    </source>
</evidence>
<protein>
    <submittedName>
        <fullName evidence="9">MFS transporter</fullName>
    </submittedName>
</protein>
<dbReference type="PANTHER" id="PTHR43266">
    <property type="entry name" value="MACROLIDE-EFFLUX PROTEIN"/>
    <property type="match status" value="1"/>
</dbReference>
<dbReference type="Gene3D" id="1.20.1250.20">
    <property type="entry name" value="MFS general substrate transporter like domains"/>
    <property type="match status" value="1"/>
</dbReference>
<gene>
    <name evidence="9" type="ORF">ABNN70_11800</name>
</gene>
<feature type="transmembrane region" description="Helical" evidence="7">
    <location>
        <begin position="175"/>
        <end position="203"/>
    </location>
</feature>
<keyword evidence="5 7" id="KW-1133">Transmembrane helix</keyword>
<reference evidence="9" key="1">
    <citation type="submission" date="2024-06" db="EMBL/GenBank/DDBJ databases">
        <authorList>
            <person name="Fan A."/>
            <person name="Zhang F.Y."/>
            <person name="Zhang L."/>
        </authorList>
    </citation>
    <scope>NUCLEOTIDE SEQUENCE</scope>
    <source>
        <strain evidence="9">Y61</strain>
    </source>
</reference>
<dbReference type="Pfam" id="PF07690">
    <property type="entry name" value="MFS_1"/>
    <property type="match status" value="1"/>
</dbReference>
<evidence type="ECO:0000256" key="5">
    <source>
        <dbReference type="ARBA" id="ARBA00022989"/>
    </source>
</evidence>
<dbReference type="AlphaFoldDB" id="A0AAU8IDR5"/>
<keyword evidence="3" id="KW-1003">Cell membrane</keyword>
<dbReference type="InterPro" id="IPR011701">
    <property type="entry name" value="MFS"/>
</dbReference>
<dbReference type="CDD" id="cd06173">
    <property type="entry name" value="MFS_MefA_like"/>
    <property type="match status" value="1"/>
</dbReference>
<accession>A0AAU8IDR5</accession>
<dbReference type="InterPro" id="IPR020846">
    <property type="entry name" value="MFS_dom"/>
</dbReference>
<feature type="domain" description="Major facilitator superfamily (MFS) profile" evidence="8">
    <location>
        <begin position="25"/>
        <end position="416"/>
    </location>
</feature>
<evidence type="ECO:0000256" key="6">
    <source>
        <dbReference type="ARBA" id="ARBA00023136"/>
    </source>
</evidence>
<keyword evidence="2" id="KW-0813">Transport</keyword>
<dbReference type="InterPro" id="IPR036259">
    <property type="entry name" value="MFS_trans_sf"/>
</dbReference>
<feature type="transmembrane region" description="Helical" evidence="7">
    <location>
        <begin position="28"/>
        <end position="51"/>
    </location>
</feature>
<dbReference type="PROSITE" id="PS50850">
    <property type="entry name" value="MFS"/>
    <property type="match status" value="1"/>
</dbReference>
<dbReference type="PANTHER" id="PTHR43266:SF2">
    <property type="entry name" value="MAJOR FACILITATOR SUPERFAMILY (MFS) PROFILE DOMAIN-CONTAINING PROTEIN"/>
    <property type="match status" value="1"/>
</dbReference>
<dbReference type="GO" id="GO:0022857">
    <property type="term" value="F:transmembrane transporter activity"/>
    <property type="evidence" value="ECO:0007669"/>
    <property type="project" value="InterPro"/>
</dbReference>
<dbReference type="SUPFAM" id="SSF103473">
    <property type="entry name" value="MFS general substrate transporter"/>
    <property type="match status" value="1"/>
</dbReference>
<feature type="transmembrane region" description="Helical" evidence="7">
    <location>
        <begin position="392"/>
        <end position="412"/>
    </location>
</feature>
<feature type="transmembrane region" description="Helical" evidence="7">
    <location>
        <begin position="304"/>
        <end position="322"/>
    </location>
</feature>
<keyword evidence="6 7" id="KW-0472">Membrane</keyword>
<evidence type="ECO:0000313" key="9">
    <source>
        <dbReference type="EMBL" id="XCJ16349.1"/>
    </source>
</evidence>
<evidence type="ECO:0000256" key="2">
    <source>
        <dbReference type="ARBA" id="ARBA00022448"/>
    </source>
</evidence>
<dbReference type="RefSeq" id="WP_353947899.1">
    <property type="nucleotide sequence ID" value="NZ_CP159510.1"/>
</dbReference>
<evidence type="ECO:0000259" key="8">
    <source>
        <dbReference type="PROSITE" id="PS50850"/>
    </source>
</evidence>
<feature type="transmembrane region" description="Helical" evidence="7">
    <location>
        <begin position="237"/>
        <end position="264"/>
    </location>
</feature>
<evidence type="ECO:0000256" key="3">
    <source>
        <dbReference type="ARBA" id="ARBA00022475"/>
    </source>
</evidence>
<feature type="transmembrane region" description="Helical" evidence="7">
    <location>
        <begin position="270"/>
        <end position="292"/>
    </location>
</feature>
<proteinExistence type="predicted"/>
<keyword evidence="4 7" id="KW-0812">Transmembrane</keyword>
<name>A0AAU8IDR5_9BACL</name>
<dbReference type="GO" id="GO:0005886">
    <property type="term" value="C:plasma membrane"/>
    <property type="evidence" value="ECO:0007669"/>
    <property type="project" value="UniProtKB-SubCell"/>
</dbReference>
<organism evidence="9">
    <name type="scientific">Sporolactobacillus sp. Y61</name>
    <dbReference type="NCBI Taxonomy" id="3160863"/>
    <lineage>
        <taxon>Bacteria</taxon>
        <taxon>Bacillati</taxon>
        <taxon>Bacillota</taxon>
        <taxon>Bacilli</taxon>
        <taxon>Bacillales</taxon>
        <taxon>Sporolactobacillaceae</taxon>
        <taxon>Sporolactobacillus</taxon>
    </lineage>
</organism>
<comment type="subcellular location">
    <subcellularLocation>
        <location evidence="1">Cell membrane</location>
        <topology evidence="1">Multi-pass membrane protein</topology>
    </subcellularLocation>
</comment>
<sequence length="419" mass="45874">MAESQINQTIRKYPQFLEPVFVSRAFRALWIGNTLSVLGSSITSIVVPVLVYSLSQSTVTMGLIMTAYMLPNVIILPFAGLIVDRMNRARLMQAADIIRCLLAFTTMGLGLAGQLTIHLLTFIAVIFGLMDGLFQPAFSAMRATVFVPEIRNSANALNQLSVQGMRLLGPAVGGFIIGMLSAPVGFGIDGITFLISFICLLFLTREGRMYKHVRPEKKVSFFRECFAGIDVIRKQTWLWVTIIAFSLINIFTTGVIAILIPWLINIHEKYPPYVYGIVMSGEAIGAAIAAFIFGMRKTWRFRGFIAYAGVGLSGFCLLLMPVASSEVLLIVLMIVEGFGMMTFGLIWETSLQEQVAPEAFGRVASLDMLGSFALLPAGFLFTGWFADIVGGVAAIMILGLSVVIAVFLILFVPGIRKFD</sequence>
<feature type="transmembrane region" description="Helical" evidence="7">
    <location>
        <begin position="368"/>
        <end position="386"/>
    </location>
</feature>